<name>A0ABP8V8I8_9GAMM</name>
<dbReference type="Proteomes" id="UP001500604">
    <property type="component" value="Unassembled WGS sequence"/>
</dbReference>
<dbReference type="Pfam" id="PF13479">
    <property type="entry name" value="AAA_24"/>
    <property type="match status" value="1"/>
</dbReference>
<organism evidence="1 2">
    <name type="scientific">Kistimonas scapharcae</name>
    <dbReference type="NCBI Taxonomy" id="1036133"/>
    <lineage>
        <taxon>Bacteria</taxon>
        <taxon>Pseudomonadati</taxon>
        <taxon>Pseudomonadota</taxon>
        <taxon>Gammaproteobacteria</taxon>
        <taxon>Oceanospirillales</taxon>
        <taxon>Endozoicomonadaceae</taxon>
        <taxon>Kistimonas</taxon>
    </lineage>
</organism>
<comment type="caution">
    <text evidence="1">The sequence shown here is derived from an EMBL/GenBank/DDBJ whole genome shotgun (WGS) entry which is preliminary data.</text>
</comment>
<protein>
    <submittedName>
        <fullName evidence="1">Uncharacterized protein</fullName>
    </submittedName>
</protein>
<keyword evidence="2" id="KW-1185">Reference proteome</keyword>
<evidence type="ECO:0000313" key="2">
    <source>
        <dbReference type="Proteomes" id="UP001500604"/>
    </source>
</evidence>
<gene>
    <name evidence="1" type="ORF">GCM10023116_48420</name>
</gene>
<proteinExistence type="predicted"/>
<reference evidence="2" key="1">
    <citation type="journal article" date="2019" name="Int. J. Syst. Evol. Microbiol.">
        <title>The Global Catalogue of Microorganisms (GCM) 10K type strain sequencing project: providing services to taxonomists for standard genome sequencing and annotation.</title>
        <authorList>
            <consortium name="The Broad Institute Genomics Platform"/>
            <consortium name="The Broad Institute Genome Sequencing Center for Infectious Disease"/>
            <person name="Wu L."/>
            <person name="Ma J."/>
        </authorList>
    </citation>
    <scope>NUCLEOTIDE SEQUENCE [LARGE SCALE GENOMIC DNA]</scope>
    <source>
        <strain evidence="2">JCM 17805</strain>
    </source>
</reference>
<evidence type="ECO:0000313" key="1">
    <source>
        <dbReference type="EMBL" id="GAA4652558.1"/>
    </source>
</evidence>
<dbReference type="RefSeq" id="WP_345199151.1">
    <property type="nucleotide sequence ID" value="NZ_BAABFL010000477.1"/>
</dbReference>
<sequence>MFTPRCTSDESVTGASKCLLVAHHGWGKTYTYRHYQRHFGPGFIISGESGLKSIQDCDIDYLPFTSWDGRHDPGKGVYSFRGIIRMMHTPEFAAMGYQWVGIDSLTEMSDRLWEFLEKKHEGNKNKFDIWADFARLLIGSLKYVRDMPTHVLVTCLAAEEMDDNGQVHYWPFVKGQKVGKQVPGLFDFVFCGIRKTEGDGENLKVVRKVITDEVKGWHGKARDPKRRLKPVEDCDDITQLFTRMDRDGAAFETHPQTQS</sequence>
<dbReference type="EMBL" id="BAABFL010000477">
    <property type="protein sequence ID" value="GAA4652558.1"/>
    <property type="molecule type" value="Genomic_DNA"/>
</dbReference>
<accession>A0ABP8V8I8</accession>